<proteinExistence type="predicted"/>
<comment type="caution">
    <text evidence="2">The sequence shown here is derived from an EMBL/GenBank/DDBJ whole genome shotgun (WGS) entry which is preliminary data.</text>
</comment>
<evidence type="ECO:0000256" key="1">
    <source>
        <dbReference type="SAM" id="MobiDB-lite"/>
    </source>
</evidence>
<dbReference type="OrthoDB" id="10224224at2759"/>
<keyword evidence="3" id="KW-1185">Reference proteome</keyword>
<dbReference type="Proteomes" id="UP000663879">
    <property type="component" value="Unassembled WGS sequence"/>
</dbReference>
<accession>A0A814H6Z0</accession>
<organism evidence="2 3">
    <name type="scientific">Brachionus calyciflorus</name>
    <dbReference type="NCBI Taxonomy" id="104777"/>
    <lineage>
        <taxon>Eukaryota</taxon>
        <taxon>Metazoa</taxon>
        <taxon>Spiralia</taxon>
        <taxon>Gnathifera</taxon>
        <taxon>Rotifera</taxon>
        <taxon>Eurotatoria</taxon>
        <taxon>Monogononta</taxon>
        <taxon>Pseudotrocha</taxon>
        <taxon>Ploima</taxon>
        <taxon>Brachionidae</taxon>
        <taxon>Brachionus</taxon>
    </lineage>
</organism>
<feature type="compositionally biased region" description="Basic and acidic residues" evidence="1">
    <location>
        <begin position="115"/>
        <end position="125"/>
    </location>
</feature>
<reference evidence="2" key="1">
    <citation type="submission" date="2021-02" db="EMBL/GenBank/DDBJ databases">
        <authorList>
            <person name="Nowell W R."/>
        </authorList>
    </citation>
    <scope>NUCLEOTIDE SEQUENCE</scope>
    <source>
        <strain evidence="2">Ploen Becks lab</strain>
    </source>
</reference>
<evidence type="ECO:0000313" key="3">
    <source>
        <dbReference type="Proteomes" id="UP000663879"/>
    </source>
</evidence>
<protein>
    <submittedName>
        <fullName evidence="2">Uncharacterized protein</fullName>
    </submittedName>
</protein>
<dbReference type="EMBL" id="CAJNOC010003997">
    <property type="protein sequence ID" value="CAF1005830.1"/>
    <property type="molecule type" value="Genomic_DNA"/>
</dbReference>
<sequence>MQKLKVPSTYKFCYNILPQIIEKDKKRIRLKLVNANSITLIPDGWTSLNRTEFLGLEAQLTGIFYDKEIINLGVDCDEGSSLVRLFGQLFFEESEIENPDSEGGSSDEGIWLKNVEVHNESENQPRTRSKTIQIDDSPSTSFYA</sequence>
<feature type="compositionally biased region" description="Polar residues" evidence="1">
    <location>
        <begin position="126"/>
        <end position="144"/>
    </location>
</feature>
<name>A0A814H6Z0_9BILA</name>
<feature type="region of interest" description="Disordered" evidence="1">
    <location>
        <begin position="96"/>
        <end position="144"/>
    </location>
</feature>
<dbReference type="AlphaFoldDB" id="A0A814H6Z0"/>
<evidence type="ECO:0000313" key="2">
    <source>
        <dbReference type="EMBL" id="CAF1005830.1"/>
    </source>
</evidence>
<gene>
    <name evidence="2" type="ORF">OXX778_LOCUS16644</name>
</gene>